<protein>
    <submittedName>
        <fullName evidence="2">Uncharacterized protein</fullName>
    </submittedName>
</protein>
<accession>A0A1F5ZRL5</accession>
<keyword evidence="1" id="KW-1133">Transmembrane helix</keyword>
<keyword evidence="1" id="KW-0472">Membrane</keyword>
<proteinExistence type="predicted"/>
<evidence type="ECO:0000256" key="1">
    <source>
        <dbReference type="SAM" id="Phobius"/>
    </source>
</evidence>
<comment type="caution">
    <text evidence="2">The sequence shown here is derived from an EMBL/GenBank/DDBJ whole genome shotgun (WGS) entry which is preliminary data.</text>
</comment>
<gene>
    <name evidence="2" type="ORF">A2773_04620</name>
</gene>
<sequence length="62" mass="7328">MKKRTKAKRKVTRVYRHKPTVAVSFLKWVFAFVGLAIVLVVFQVLYVYLQSYFFILGSETVR</sequence>
<reference evidence="2 3" key="1">
    <citation type="journal article" date="2016" name="Nat. Commun.">
        <title>Thousands of microbial genomes shed light on interconnected biogeochemical processes in an aquifer system.</title>
        <authorList>
            <person name="Anantharaman K."/>
            <person name="Brown C.T."/>
            <person name="Hug L.A."/>
            <person name="Sharon I."/>
            <person name="Castelle C.J."/>
            <person name="Probst A.J."/>
            <person name="Thomas B.C."/>
            <person name="Singh A."/>
            <person name="Wilkins M.J."/>
            <person name="Karaoz U."/>
            <person name="Brodie E.L."/>
            <person name="Williams K.H."/>
            <person name="Hubbard S.S."/>
            <person name="Banfield J.F."/>
        </authorList>
    </citation>
    <scope>NUCLEOTIDE SEQUENCE [LARGE SCALE GENOMIC DNA]</scope>
</reference>
<organism evidence="2 3">
    <name type="scientific">Candidatus Gottesmanbacteria bacterium RIFCSPHIGHO2_01_FULL_39_10</name>
    <dbReference type="NCBI Taxonomy" id="1798375"/>
    <lineage>
        <taxon>Bacteria</taxon>
        <taxon>Candidatus Gottesmaniibacteriota</taxon>
    </lineage>
</organism>
<evidence type="ECO:0000313" key="2">
    <source>
        <dbReference type="EMBL" id="OGG15146.1"/>
    </source>
</evidence>
<name>A0A1F5ZRL5_9BACT</name>
<dbReference type="STRING" id="1798375.A2773_04620"/>
<dbReference type="EMBL" id="MFJE01000005">
    <property type="protein sequence ID" value="OGG15146.1"/>
    <property type="molecule type" value="Genomic_DNA"/>
</dbReference>
<feature type="transmembrane region" description="Helical" evidence="1">
    <location>
        <begin position="21"/>
        <end position="49"/>
    </location>
</feature>
<keyword evidence="1" id="KW-0812">Transmembrane</keyword>
<dbReference type="AlphaFoldDB" id="A0A1F5ZRL5"/>
<dbReference type="Proteomes" id="UP000177383">
    <property type="component" value="Unassembled WGS sequence"/>
</dbReference>
<evidence type="ECO:0000313" key="3">
    <source>
        <dbReference type="Proteomes" id="UP000177383"/>
    </source>
</evidence>